<reference evidence="1" key="1">
    <citation type="journal article" date="2014" name="Front. Microbiol.">
        <title>High frequency of phylogenetically diverse reductive dehalogenase-homologous genes in deep subseafloor sedimentary metagenomes.</title>
        <authorList>
            <person name="Kawai M."/>
            <person name="Futagami T."/>
            <person name="Toyoda A."/>
            <person name="Takaki Y."/>
            <person name="Nishi S."/>
            <person name="Hori S."/>
            <person name="Arai W."/>
            <person name="Tsubouchi T."/>
            <person name="Morono Y."/>
            <person name="Uchiyama I."/>
            <person name="Ito T."/>
            <person name="Fujiyama A."/>
            <person name="Inagaki F."/>
            <person name="Takami H."/>
        </authorList>
    </citation>
    <scope>NUCLEOTIDE SEQUENCE</scope>
    <source>
        <strain evidence="1">Expedition CK06-06</strain>
    </source>
</reference>
<sequence>MRAISLQSGSNGNCIYVEADGVKLLLDSGISGIRAE</sequence>
<evidence type="ECO:0000313" key="1">
    <source>
        <dbReference type="EMBL" id="GAG14109.1"/>
    </source>
</evidence>
<dbReference type="AlphaFoldDB" id="X0V7G7"/>
<protein>
    <recommendedName>
        <fullName evidence="2">Metallo-beta-lactamase domain-containing protein</fullName>
    </recommendedName>
</protein>
<gene>
    <name evidence="1" type="ORF">S01H1_59341</name>
</gene>
<accession>X0V7G7</accession>
<name>X0V7G7_9ZZZZ</name>
<feature type="non-terminal residue" evidence="1">
    <location>
        <position position="36"/>
    </location>
</feature>
<proteinExistence type="predicted"/>
<comment type="caution">
    <text evidence="1">The sequence shown here is derived from an EMBL/GenBank/DDBJ whole genome shotgun (WGS) entry which is preliminary data.</text>
</comment>
<dbReference type="EMBL" id="BARS01038810">
    <property type="protein sequence ID" value="GAG14109.1"/>
    <property type="molecule type" value="Genomic_DNA"/>
</dbReference>
<organism evidence="1">
    <name type="scientific">marine sediment metagenome</name>
    <dbReference type="NCBI Taxonomy" id="412755"/>
    <lineage>
        <taxon>unclassified sequences</taxon>
        <taxon>metagenomes</taxon>
        <taxon>ecological metagenomes</taxon>
    </lineage>
</organism>
<evidence type="ECO:0008006" key="2">
    <source>
        <dbReference type="Google" id="ProtNLM"/>
    </source>
</evidence>